<keyword evidence="4" id="KW-0677">Repeat</keyword>
<feature type="region of interest" description="Disordered" evidence="6">
    <location>
        <begin position="330"/>
        <end position="352"/>
    </location>
</feature>
<accession>A0A4W6C4Q1</accession>
<name>A0A4W6C4Q1_LATCA</name>
<evidence type="ECO:0000256" key="4">
    <source>
        <dbReference type="ARBA" id="ARBA00022737"/>
    </source>
</evidence>
<evidence type="ECO:0000313" key="9">
    <source>
        <dbReference type="Proteomes" id="UP000314980"/>
    </source>
</evidence>
<dbReference type="Pfam" id="PF18487">
    <property type="entry name" value="TSR"/>
    <property type="match status" value="1"/>
</dbReference>
<dbReference type="STRING" id="8187.ENSLCAP00010006548"/>
<evidence type="ECO:0000313" key="8">
    <source>
        <dbReference type="Ensembl" id="ENSLCAP00010006548.1"/>
    </source>
</evidence>
<dbReference type="OrthoDB" id="446173at2759"/>
<dbReference type="InterPro" id="IPR054019">
    <property type="entry name" value="CFP_TSR_C"/>
</dbReference>
<dbReference type="InterPro" id="IPR000884">
    <property type="entry name" value="TSP1_rpt"/>
</dbReference>
<reference evidence="8" key="3">
    <citation type="submission" date="2025-05" db="UniProtKB">
        <authorList>
            <consortium name="Ensembl"/>
        </authorList>
    </citation>
    <scope>IDENTIFICATION</scope>
</reference>
<reference evidence="10" key="2">
    <citation type="submission" date="2025-04" db="UniProtKB">
        <authorList>
            <consortium name="RefSeq"/>
        </authorList>
    </citation>
    <scope>IDENTIFICATION</scope>
    <source>
        <tissue evidence="10">Brain</tissue>
    </source>
</reference>
<dbReference type="PRINTS" id="PR01705">
    <property type="entry name" value="TSP1REPEAT"/>
</dbReference>
<dbReference type="PANTHER" id="PTHR22906">
    <property type="entry name" value="PROPERDIN"/>
    <property type="match status" value="1"/>
</dbReference>
<dbReference type="Pfam" id="PF22195">
    <property type="entry name" value="TSP1_CFP_C"/>
    <property type="match status" value="1"/>
</dbReference>
<dbReference type="InterPro" id="IPR036383">
    <property type="entry name" value="TSP1_rpt_sf"/>
</dbReference>
<dbReference type="Pfam" id="PF00090">
    <property type="entry name" value="TSP_1"/>
    <property type="match status" value="5"/>
</dbReference>
<dbReference type="Proteomes" id="UP000694890">
    <property type="component" value="Linkage group LG11"/>
</dbReference>
<dbReference type="SUPFAM" id="SSF82895">
    <property type="entry name" value="TSP-1 type 1 repeat"/>
    <property type="match status" value="8"/>
</dbReference>
<gene>
    <name evidence="8 10" type="primary">LOC108873264</name>
</gene>
<evidence type="ECO:0000256" key="7">
    <source>
        <dbReference type="SAM" id="SignalP"/>
    </source>
</evidence>
<dbReference type="InParanoid" id="A0A4W6C4Q1"/>
<organism evidence="8 9">
    <name type="scientific">Lates calcarifer</name>
    <name type="common">Barramundi</name>
    <name type="synonym">Holocentrus calcarifer</name>
    <dbReference type="NCBI Taxonomy" id="8187"/>
    <lineage>
        <taxon>Eukaryota</taxon>
        <taxon>Metazoa</taxon>
        <taxon>Chordata</taxon>
        <taxon>Craniata</taxon>
        <taxon>Vertebrata</taxon>
        <taxon>Euteleostomi</taxon>
        <taxon>Actinopterygii</taxon>
        <taxon>Neopterygii</taxon>
        <taxon>Teleostei</taxon>
        <taxon>Neoteleostei</taxon>
        <taxon>Acanthomorphata</taxon>
        <taxon>Carangaria</taxon>
        <taxon>Carangaria incertae sedis</taxon>
        <taxon>Centropomidae</taxon>
        <taxon>Lates</taxon>
    </lineage>
</organism>
<keyword evidence="5" id="KW-1015">Disulfide bond</keyword>
<comment type="subcellular location">
    <subcellularLocation>
        <location evidence="1">Secreted</location>
    </subcellularLocation>
</comment>
<feature type="chain" id="PRO_5044612552" evidence="7">
    <location>
        <begin position="26"/>
        <end position="573"/>
    </location>
</feature>
<dbReference type="PROSITE" id="PS50092">
    <property type="entry name" value="TSP1"/>
    <property type="match status" value="8"/>
</dbReference>
<keyword evidence="9" id="KW-1185">Reference proteome</keyword>
<evidence type="ECO:0000256" key="6">
    <source>
        <dbReference type="SAM" id="MobiDB-lite"/>
    </source>
</evidence>
<sequence length="573" mass="61911">MMMRGRMEVLQVLVLLLVSLQVSECVRCFARFDLTSGRCDEELGEVDEDDCCQNPQYGYQATGGVCQSCGPPVWSSWSSWSPCNVLCGEGVRQRSRKCFGIGECANAEDDLQVEPCSGTCCDAKGWGLWGTWSPCSVTCGEGGVRKRKRVCSSPPQCHSACSGPSEETESCPTLTCPVHGGWSGWSGWSQCSGSCINEQRSDVPSKVRYRSCSDPAPSNDTVPPGNGCLGDGFQVEDCSELPNCPVDGGWGAWSAPGPCSVSCGEGLQLSIRICNQPAPKHGGRPCEGPSTRSSVCKSTCPVDGFWSGWSSWGECSASCIPQGGAPTRTRHRSCSNPAPSSNPPGRGCQDDSRQKAVENCNQLPHCPVDGGWGSWSPFTSCPVTCGVGLQVSVRKCDSPAPKYGGRPCPGEGRRTSICTTNIHCPVDGVWSEWSPWNQCKFPFGGRDIRCKQLGGIQTRERECLHRAHNGSICSGDGLTDRRVCYDVSNCYLKGSWEGWEPWSLCRPTCGANSRRFRRRYCKPDYSDYRPTIGRLKEIASFYGTPQADCGPAPDGGPKYETQNCVNVPACPDQ</sequence>
<dbReference type="KEGG" id="lcf:108873264"/>
<feature type="signal peptide" evidence="7">
    <location>
        <begin position="1"/>
        <end position="25"/>
    </location>
</feature>
<keyword evidence="2" id="KW-0964">Secreted</keyword>
<evidence type="ECO:0000256" key="1">
    <source>
        <dbReference type="ARBA" id="ARBA00004613"/>
    </source>
</evidence>
<dbReference type="InterPro" id="IPR049536">
    <property type="entry name" value="CFP_TSR-0"/>
</dbReference>
<evidence type="ECO:0000256" key="5">
    <source>
        <dbReference type="ARBA" id="ARBA00023157"/>
    </source>
</evidence>
<dbReference type="InterPro" id="IPR052065">
    <property type="entry name" value="Compl_asym_regulator"/>
</dbReference>
<dbReference type="Gene3D" id="2.20.100.10">
    <property type="entry name" value="Thrombospondin type-1 (TSP1) repeat"/>
    <property type="match status" value="8"/>
</dbReference>
<dbReference type="SMART" id="SM00209">
    <property type="entry name" value="TSP1"/>
    <property type="match status" value="8"/>
</dbReference>
<dbReference type="FunFam" id="2.20.100.10:FF:000001">
    <property type="entry name" value="semaphorin-5A isoform X1"/>
    <property type="match status" value="2"/>
</dbReference>
<evidence type="ECO:0000256" key="3">
    <source>
        <dbReference type="ARBA" id="ARBA00022729"/>
    </source>
</evidence>
<dbReference type="AlphaFoldDB" id="A0A4W6C4Q1"/>
<keyword evidence="3 7" id="KW-0732">Signal</keyword>
<dbReference type="GeneTree" id="ENSGT00440000038972"/>
<dbReference type="Ensembl" id="ENSLCAT00010006711.1">
    <property type="protein sequence ID" value="ENSLCAP00010006548.1"/>
    <property type="gene ID" value="ENSLCAG00010003217.1"/>
</dbReference>
<dbReference type="RefSeq" id="XP_018516956.1">
    <property type="nucleotide sequence ID" value="XM_018661440.2"/>
</dbReference>
<evidence type="ECO:0000256" key="2">
    <source>
        <dbReference type="ARBA" id="ARBA00022525"/>
    </source>
</evidence>
<proteinExistence type="predicted"/>
<protein>
    <submittedName>
        <fullName evidence="10">Properdin</fullName>
    </submittedName>
</protein>
<dbReference type="Proteomes" id="UP000314980">
    <property type="component" value="Unassembled WGS sequence"/>
</dbReference>
<dbReference type="PANTHER" id="PTHR22906:SF43">
    <property type="entry name" value="PROPERDIN"/>
    <property type="match status" value="1"/>
</dbReference>
<reference evidence="9" key="1">
    <citation type="submission" date="2015-09" db="EMBL/GenBank/DDBJ databases">
        <authorList>
            <person name="Sai Rama Sridatta P."/>
        </authorList>
    </citation>
    <scope>NUCLEOTIDE SEQUENCE [LARGE SCALE GENOMIC DNA]</scope>
</reference>
<dbReference type="GeneID" id="108873264"/>
<evidence type="ECO:0000313" key="10">
    <source>
        <dbReference type="RefSeq" id="XP_018516956.1"/>
    </source>
</evidence>